<keyword evidence="5" id="KW-0597">Phosphoprotein</keyword>
<comment type="subunit">
    <text evidence="11">Homotetramer; disulfide-linked. Dimer of dimers.</text>
</comment>
<dbReference type="InterPro" id="IPR002018">
    <property type="entry name" value="CarbesteraseB"/>
</dbReference>
<feature type="active site" description="Acyl-ester intermediate" evidence="12">
    <location>
        <position position="227"/>
    </location>
</feature>
<evidence type="ECO:0000313" key="15">
    <source>
        <dbReference type="Ensembl" id="ENSDLAP00005001913.2"/>
    </source>
</evidence>
<evidence type="ECO:0000259" key="14">
    <source>
        <dbReference type="Pfam" id="PF00135"/>
    </source>
</evidence>
<dbReference type="InterPro" id="IPR019826">
    <property type="entry name" value="Carboxylesterase_B_AS"/>
</dbReference>
<dbReference type="PANTHER" id="PTHR43918:SF5">
    <property type="entry name" value="CHOLINESTERASE"/>
    <property type="match status" value="1"/>
</dbReference>
<comment type="subcellular location">
    <subcellularLocation>
        <location evidence="1">Secreted</location>
    </subcellularLocation>
</comment>
<feature type="chain" id="PRO_5035965993" description="Carboxylic ester hydrolase" evidence="13">
    <location>
        <begin position="23"/>
        <end position="593"/>
    </location>
</feature>
<evidence type="ECO:0000256" key="13">
    <source>
        <dbReference type="RuleBase" id="RU361235"/>
    </source>
</evidence>
<name>A0A8C4DC41_DICLA</name>
<dbReference type="PROSITE" id="PS00122">
    <property type="entry name" value="CARBOXYLESTERASE_B_1"/>
    <property type="match status" value="1"/>
</dbReference>
<dbReference type="GeneTree" id="ENSGT00940000157637"/>
<proteinExistence type="inferred from homology"/>
<dbReference type="FunFam" id="3.40.50.1820:FF:000029">
    <property type="entry name" value="Acetylcholinesterase"/>
    <property type="match status" value="1"/>
</dbReference>
<accession>A0A8C4DC41</accession>
<feature type="domain" description="Carboxylesterase type B" evidence="14">
    <location>
        <begin position="29"/>
        <end position="548"/>
    </location>
</feature>
<dbReference type="PRINTS" id="PR00878">
    <property type="entry name" value="CHOLNESTRASE"/>
</dbReference>
<evidence type="ECO:0000256" key="1">
    <source>
        <dbReference type="ARBA" id="ARBA00004613"/>
    </source>
</evidence>
<dbReference type="SUPFAM" id="SSF53474">
    <property type="entry name" value="alpha/beta-Hydrolases"/>
    <property type="match status" value="1"/>
</dbReference>
<reference evidence="15" key="2">
    <citation type="submission" date="2025-09" db="UniProtKB">
        <authorList>
            <consortium name="Ensembl"/>
        </authorList>
    </citation>
    <scope>IDENTIFICATION</scope>
</reference>
<evidence type="ECO:0000256" key="10">
    <source>
        <dbReference type="ARBA" id="ARBA00037444"/>
    </source>
</evidence>
<evidence type="ECO:0000256" key="11">
    <source>
        <dbReference type="ARBA" id="ARBA00038819"/>
    </source>
</evidence>
<protein>
    <recommendedName>
        <fullName evidence="13">Carboxylic ester hydrolase</fullName>
        <ecNumber evidence="13">3.1.1.-</ecNumber>
    </recommendedName>
</protein>
<dbReference type="EC" id="3.1.1.-" evidence="13"/>
<feature type="signal peptide" evidence="13">
    <location>
        <begin position="1"/>
        <end position="22"/>
    </location>
</feature>
<feature type="active site" description="Charge relay system" evidence="12">
    <location>
        <position position="354"/>
    </location>
</feature>
<comment type="catalytic activity">
    <reaction evidence="9">
        <text>an acylcholine + H2O = a carboxylate + choline + H(+)</text>
        <dbReference type="Rhea" id="RHEA:21964"/>
        <dbReference type="ChEBI" id="CHEBI:15354"/>
        <dbReference type="ChEBI" id="CHEBI:15377"/>
        <dbReference type="ChEBI" id="CHEBI:15378"/>
        <dbReference type="ChEBI" id="CHEBI:29067"/>
        <dbReference type="ChEBI" id="CHEBI:35287"/>
        <dbReference type="EC" id="3.1.1.8"/>
    </reaction>
</comment>
<dbReference type="Pfam" id="PF00135">
    <property type="entry name" value="COesterase"/>
    <property type="match status" value="1"/>
</dbReference>
<dbReference type="AlphaFoldDB" id="A0A8C4DC41"/>
<keyword evidence="6 13" id="KW-0378">Hydrolase</keyword>
<keyword evidence="13" id="KW-0732">Signal</keyword>
<dbReference type="GO" id="GO:0006581">
    <property type="term" value="P:acetylcholine catabolic process"/>
    <property type="evidence" value="ECO:0007669"/>
    <property type="project" value="TreeGrafter"/>
</dbReference>
<dbReference type="GO" id="GO:0003990">
    <property type="term" value="F:acetylcholinesterase activity"/>
    <property type="evidence" value="ECO:0007669"/>
    <property type="project" value="TreeGrafter"/>
</dbReference>
<keyword evidence="4" id="KW-0964">Secreted</keyword>
<dbReference type="InterPro" id="IPR000997">
    <property type="entry name" value="Cholinesterase"/>
</dbReference>
<dbReference type="PROSITE" id="PS00941">
    <property type="entry name" value="CARBOXYLESTERASE_B_2"/>
    <property type="match status" value="1"/>
</dbReference>
<feature type="active site" description="Charge relay system" evidence="12">
    <location>
        <position position="467"/>
    </location>
</feature>
<sequence length="593" mass="65823">MATLSQCTHFAFLLLLPHFLSASPATQDDLVINTKQGKVQGKLLSVLGGDVTAFLGIPYGKPPLGKLRFRAPEPAEGWEGIRYATQFPNSCYQIPDTAFPGFKGAEMWNPNTPLSEDCLYLNVWSPRFNKTQKALAPVLVWIYGGGFTVGTSSLDIYDGRFLSKSEGVVVVSMNYRVGPLGFLSLPDNKNIRGNAGLLDQRLALQWVANNIADFGGDSSKVTLFGESAGSASVGFHLLSPGSHGLFQRAVMQSGSPNSPWATTHQTEAWYRSSKLATLLGCPTSNAAHLEACLQQADPGKITAKQNDVLSHPTILALAFGPVVDRDFLPDNVEVLLSTSKLPKKEVLLGLNTDEGTYFLLYGVPGFTIDGQSLISRNEFLNGVNLTMTNAGDVSREAVIFQYTDWTDENNRMKNRDSLGYLVGDGLFVCPLLEFTHRYSQHGGKTFLYLFDHRSSINPWPAWMGVMHGYEIEFVFGKPLDASLGYMKNEVNMTKRIMKHWANFARTGNPSIDGANWPEFTPELQEYVTLNSNHPEQKRMMKAKECHLWSKLMPKIDKVSGQPRDVLLRVCPRLSISQLFRVFHPKEAPTWQPY</sequence>
<evidence type="ECO:0000313" key="16">
    <source>
        <dbReference type="Proteomes" id="UP000694389"/>
    </source>
</evidence>
<keyword evidence="8" id="KW-0325">Glycoprotein</keyword>
<comment type="similarity">
    <text evidence="2 13">Belongs to the type-B carboxylesterase/lipase family.</text>
</comment>
<keyword evidence="3" id="KW-0719">Serine esterase</keyword>
<dbReference type="CDD" id="cd00312">
    <property type="entry name" value="Esterase_lipase"/>
    <property type="match status" value="1"/>
</dbReference>
<evidence type="ECO:0000256" key="5">
    <source>
        <dbReference type="ARBA" id="ARBA00022553"/>
    </source>
</evidence>
<dbReference type="Proteomes" id="UP000694389">
    <property type="component" value="Unassembled WGS sequence"/>
</dbReference>
<organism evidence="15 16">
    <name type="scientific">Dicentrarchus labrax</name>
    <name type="common">European seabass</name>
    <name type="synonym">Morone labrax</name>
    <dbReference type="NCBI Taxonomy" id="13489"/>
    <lineage>
        <taxon>Eukaryota</taxon>
        <taxon>Metazoa</taxon>
        <taxon>Chordata</taxon>
        <taxon>Craniata</taxon>
        <taxon>Vertebrata</taxon>
        <taxon>Euteleostomi</taxon>
        <taxon>Actinopterygii</taxon>
        <taxon>Neopterygii</taxon>
        <taxon>Teleostei</taxon>
        <taxon>Neoteleostei</taxon>
        <taxon>Acanthomorphata</taxon>
        <taxon>Eupercaria</taxon>
        <taxon>Moronidae</taxon>
        <taxon>Dicentrarchus</taxon>
    </lineage>
</organism>
<dbReference type="GO" id="GO:0019695">
    <property type="term" value="P:choline metabolic process"/>
    <property type="evidence" value="ECO:0007669"/>
    <property type="project" value="TreeGrafter"/>
</dbReference>
<evidence type="ECO:0000256" key="3">
    <source>
        <dbReference type="ARBA" id="ARBA00022487"/>
    </source>
</evidence>
<reference evidence="15" key="1">
    <citation type="submission" date="2025-08" db="UniProtKB">
        <authorList>
            <consortium name="Ensembl"/>
        </authorList>
    </citation>
    <scope>IDENTIFICATION</scope>
</reference>
<evidence type="ECO:0000256" key="12">
    <source>
        <dbReference type="PIRSR" id="PIRSR600997-1"/>
    </source>
</evidence>
<dbReference type="ESTHER" id="dicla-a0a8c4dcl3">
    <property type="family name" value="BCHE"/>
</dbReference>
<evidence type="ECO:0000256" key="8">
    <source>
        <dbReference type="ARBA" id="ARBA00023180"/>
    </source>
</evidence>
<comment type="function">
    <text evidence="10">Esterase with broad substrate specificity. Contributes to the inactivation of the neurotransmitter acetylcholine. Can degrade neurotoxic organophosphate esters.</text>
</comment>
<dbReference type="Ensembl" id="ENSDLAT00005001992.2">
    <property type="protein sequence ID" value="ENSDLAP00005001913.2"/>
    <property type="gene ID" value="ENSDLAG00005000891.2"/>
</dbReference>
<keyword evidence="7" id="KW-1015">Disulfide bond</keyword>
<dbReference type="InterPro" id="IPR050654">
    <property type="entry name" value="AChE-related_enzymes"/>
</dbReference>
<dbReference type="InterPro" id="IPR029058">
    <property type="entry name" value="AB_hydrolase_fold"/>
</dbReference>
<evidence type="ECO:0000256" key="4">
    <source>
        <dbReference type="ARBA" id="ARBA00022525"/>
    </source>
</evidence>
<dbReference type="PANTHER" id="PTHR43918">
    <property type="entry name" value="ACETYLCHOLINESTERASE"/>
    <property type="match status" value="1"/>
</dbReference>
<dbReference type="GO" id="GO:0005615">
    <property type="term" value="C:extracellular space"/>
    <property type="evidence" value="ECO:0007669"/>
    <property type="project" value="TreeGrafter"/>
</dbReference>
<evidence type="ECO:0000256" key="9">
    <source>
        <dbReference type="ARBA" id="ARBA00036543"/>
    </source>
</evidence>
<evidence type="ECO:0000256" key="6">
    <source>
        <dbReference type="ARBA" id="ARBA00022801"/>
    </source>
</evidence>
<evidence type="ECO:0000256" key="2">
    <source>
        <dbReference type="ARBA" id="ARBA00005964"/>
    </source>
</evidence>
<keyword evidence="16" id="KW-1185">Reference proteome</keyword>
<dbReference type="GO" id="GO:0005886">
    <property type="term" value="C:plasma membrane"/>
    <property type="evidence" value="ECO:0007669"/>
    <property type="project" value="TreeGrafter"/>
</dbReference>
<dbReference type="InterPro" id="IPR019819">
    <property type="entry name" value="Carboxylesterase_B_CS"/>
</dbReference>
<evidence type="ECO:0000256" key="7">
    <source>
        <dbReference type="ARBA" id="ARBA00023157"/>
    </source>
</evidence>
<gene>
    <name evidence="15" type="primary">LOC127361839</name>
</gene>
<dbReference type="Gene3D" id="3.40.50.1820">
    <property type="entry name" value="alpha/beta hydrolase"/>
    <property type="match status" value="1"/>
</dbReference>